<dbReference type="AlphaFoldDB" id="F4S720"/>
<protein>
    <submittedName>
        <fullName evidence="2">Uncharacterized protein</fullName>
    </submittedName>
</protein>
<sequence length="118" mass="12921">MNHQLGSKPNARSWNHTNQQNLDNSYGTNGYFEDRRGGGRNTRGRGRGGSYFSGGNGGRDPSPPGRRFADRNRVVDPGVGMTAETIDVMTIVTIIQAGSHSMSKERQMCLTISRPIQP</sequence>
<gene>
    <name evidence="2" type="ORF">MELLADRAFT_112617</name>
</gene>
<dbReference type="EMBL" id="GL883157">
    <property type="protein sequence ID" value="EGF99561.1"/>
    <property type="molecule type" value="Genomic_DNA"/>
</dbReference>
<keyword evidence="3" id="KW-1185">Reference proteome</keyword>
<feature type="region of interest" description="Disordered" evidence="1">
    <location>
        <begin position="1"/>
        <end position="73"/>
    </location>
</feature>
<dbReference type="RefSeq" id="XP_007417186.1">
    <property type="nucleotide sequence ID" value="XM_007417124.1"/>
</dbReference>
<dbReference type="VEuPathDB" id="FungiDB:MELLADRAFT_112617"/>
<feature type="compositionally biased region" description="Polar residues" evidence="1">
    <location>
        <begin position="1"/>
        <end position="28"/>
    </location>
</feature>
<feature type="compositionally biased region" description="Gly residues" evidence="1">
    <location>
        <begin position="47"/>
        <end position="58"/>
    </location>
</feature>
<evidence type="ECO:0000313" key="3">
    <source>
        <dbReference type="Proteomes" id="UP000001072"/>
    </source>
</evidence>
<proteinExistence type="predicted"/>
<evidence type="ECO:0000313" key="2">
    <source>
        <dbReference type="EMBL" id="EGF99561.1"/>
    </source>
</evidence>
<organism evidence="3">
    <name type="scientific">Melampsora larici-populina (strain 98AG31 / pathotype 3-4-7)</name>
    <name type="common">Poplar leaf rust fungus</name>
    <dbReference type="NCBI Taxonomy" id="747676"/>
    <lineage>
        <taxon>Eukaryota</taxon>
        <taxon>Fungi</taxon>
        <taxon>Dikarya</taxon>
        <taxon>Basidiomycota</taxon>
        <taxon>Pucciniomycotina</taxon>
        <taxon>Pucciniomycetes</taxon>
        <taxon>Pucciniales</taxon>
        <taxon>Melampsoraceae</taxon>
        <taxon>Melampsora</taxon>
    </lineage>
</organism>
<dbReference type="Proteomes" id="UP000001072">
    <property type="component" value="Unassembled WGS sequence"/>
</dbReference>
<name>F4S720_MELLP</name>
<evidence type="ECO:0000256" key="1">
    <source>
        <dbReference type="SAM" id="MobiDB-lite"/>
    </source>
</evidence>
<reference evidence="3" key="1">
    <citation type="journal article" date="2011" name="Proc. Natl. Acad. Sci. U.S.A.">
        <title>Obligate biotrophy features unraveled by the genomic analysis of rust fungi.</title>
        <authorList>
            <person name="Duplessis S."/>
            <person name="Cuomo C.A."/>
            <person name="Lin Y.-C."/>
            <person name="Aerts A."/>
            <person name="Tisserant E."/>
            <person name="Veneault-Fourrey C."/>
            <person name="Joly D.L."/>
            <person name="Hacquard S."/>
            <person name="Amselem J."/>
            <person name="Cantarel B.L."/>
            <person name="Chiu R."/>
            <person name="Coutinho P.M."/>
            <person name="Feau N."/>
            <person name="Field M."/>
            <person name="Frey P."/>
            <person name="Gelhaye E."/>
            <person name="Goldberg J."/>
            <person name="Grabherr M.G."/>
            <person name="Kodira C.D."/>
            <person name="Kohler A."/>
            <person name="Kuees U."/>
            <person name="Lindquist E.A."/>
            <person name="Lucas S.M."/>
            <person name="Mago R."/>
            <person name="Mauceli E."/>
            <person name="Morin E."/>
            <person name="Murat C."/>
            <person name="Pangilinan J.L."/>
            <person name="Park R."/>
            <person name="Pearson M."/>
            <person name="Quesneville H."/>
            <person name="Rouhier N."/>
            <person name="Sakthikumar S."/>
            <person name="Salamov A.A."/>
            <person name="Schmutz J."/>
            <person name="Selles B."/>
            <person name="Shapiro H."/>
            <person name="Tanguay P."/>
            <person name="Tuskan G.A."/>
            <person name="Henrissat B."/>
            <person name="Van de Peer Y."/>
            <person name="Rouze P."/>
            <person name="Ellis J.G."/>
            <person name="Dodds P.N."/>
            <person name="Schein J.E."/>
            <person name="Zhong S."/>
            <person name="Hamelin R.C."/>
            <person name="Grigoriev I.V."/>
            <person name="Szabo L.J."/>
            <person name="Martin F."/>
        </authorList>
    </citation>
    <scope>NUCLEOTIDE SEQUENCE [LARGE SCALE GENOMIC DNA]</scope>
    <source>
        <strain evidence="3">98AG31 / pathotype 3-4-7</strain>
    </source>
</reference>
<dbReference type="KEGG" id="mlr:MELLADRAFT_112617"/>
<accession>F4S720</accession>
<dbReference type="InParanoid" id="F4S720"/>
<dbReference type="GeneID" id="18924741"/>
<dbReference type="HOGENOM" id="CLU_2073683_0_0_1"/>